<dbReference type="Gene3D" id="3.40.710.10">
    <property type="entry name" value="DD-peptidase/beta-lactamase superfamily"/>
    <property type="match status" value="1"/>
</dbReference>
<dbReference type="InterPro" id="IPR012338">
    <property type="entry name" value="Beta-lactam/transpept-like"/>
</dbReference>
<keyword evidence="3" id="KW-0121">Carboxypeptidase</keyword>
<evidence type="ECO:0000256" key="1">
    <source>
        <dbReference type="ARBA" id="ARBA00006096"/>
    </source>
</evidence>
<dbReference type="EMBL" id="JACGWT010000003">
    <property type="protein sequence ID" value="MBA8794469.1"/>
    <property type="molecule type" value="Genomic_DNA"/>
</dbReference>
<keyword evidence="4" id="KW-1185">Reference proteome</keyword>
<evidence type="ECO:0000313" key="4">
    <source>
        <dbReference type="Proteomes" id="UP000523079"/>
    </source>
</evidence>
<organism evidence="3 4">
    <name type="scientific">Microlunatus kandeliicorticis</name>
    <dbReference type="NCBI Taxonomy" id="1759536"/>
    <lineage>
        <taxon>Bacteria</taxon>
        <taxon>Bacillati</taxon>
        <taxon>Actinomycetota</taxon>
        <taxon>Actinomycetes</taxon>
        <taxon>Propionibacteriales</taxon>
        <taxon>Propionibacteriaceae</taxon>
        <taxon>Microlunatus</taxon>
    </lineage>
</organism>
<gene>
    <name evidence="3" type="ORF">FHX74_002088</name>
</gene>
<protein>
    <submittedName>
        <fullName evidence="3">PBP4 family serine-type D-alanyl-D-alanine carboxypeptidase</fullName>
    </submittedName>
</protein>
<reference evidence="3 4" key="1">
    <citation type="submission" date="2020-07" db="EMBL/GenBank/DDBJ databases">
        <title>Sequencing the genomes of 1000 actinobacteria strains.</title>
        <authorList>
            <person name="Klenk H.-P."/>
        </authorList>
    </citation>
    <scope>NUCLEOTIDE SEQUENCE [LARGE SCALE GENOMIC DNA]</scope>
    <source>
        <strain evidence="3 4">DSM 100723</strain>
    </source>
</reference>
<keyword evidence="2" id="KW-0378">Hydrolase</keyword>
<dbReference type="PRINTS" id="PR00922">
    <property type="entry name" value="DADACBPTASE3"/>
</dbReference>
<dbReference type="AlphaFoldDB" id="A0A7W3ISK2"/>
<comment type="similarity">
    <text evidence="1">Belongs to the peptidase S13 family.</text>
</comment>
<dbReference type="PANTHER" id="PTHR30023">
    <property type="entry name" value="D-ALANYL-D-ALANINE CARBOXYPEPTIDASE"/>
    <property type="match status" value="1"/>
</dbReference>
<comment type="caution">
    <text evidence="3">The sequence shown here is derived from an EMBL/GenBank/DDBJ whole genome shotgun (WGS) entry which is preliminary data.</text>
</comment>
<name>A0A7W3ISK2_9ACTN</name>
<accession>A0A7W3ISK2</accession>
<dbReference type="PANTHER" id="PTHR30023:SF0">
    <property type="entry name" value="PENICILLIN-SENSITIVE CARBOXYPEPTIDASE A"/>
    <property type="match status" value="1"/>
</dbReference>
<dbReference type="Proteomes" id="UP000523079">
    <property type="component" value="Unassembled WGS sequence"/>
</dbReference>
<dbReference type="NCBIfam" id="TIGR00666">
    <property type="entry name" value="PBP4"/>
    <property type="match status" value="1"/>
</dbReference>
<evidence type="ECO:0000313" key="3">
    <source>
        <dbReference type="EMBL" id="MBA8794469.1"/>
    </source>
</evidence>
<dbReference type="GO" id="GO:0006508">
    <property type="term" value="P:proteolysis"/>
    <property type="evidence" value="ECO:0007669"/>
    <property type="project" value="InterPro"/>
</dbReference>
<sequence length="315" mass="32883">MRPLTIAPTTDYDAGTVLVSYRPGRRGQRPTVSTVPAAAIKGLTLSNRATTSGSATRIAISRRSDSRTITVTGHVRAGSSGGSVQIAVGSPHLVAAAVFRDELRKAGVAVSGSTRVRSVPARRADGSGAPQRVALDRSMTLAQLLVPFLKLSNNSHAEALTKTLGRVAGGAGSWSAGTTVTPRYLARSGVPLAGVRLVDGSGLSRSDRLTTRATVALLARVTREPWFAAYSAALPVAGDSRRMVGGTLRSRMTGTAAAGNARAKTGSLTGVTGLSGYVRGADGRRYAFSMISAYSTRTPRPVEDRLVVTLARWRR</sequence>
<dbReference type="SUPFAM" id="SSF56601">
    <property type="entry name" value="beta-lactamase/transpeptidase-like"/>
    <property type="match status" value="1"/>
</dbReference>
<dbReference type="InterPro" id="IPR000667">
    <property type="entry name" value="Peptidase_S13"/>
</dbReference>
<dbReference type="Pfam" id="PF02113">
    <property type="entry name" value="Peptidase_S13"/>
    <property type="match status" value="1"/>
</dbReference>
<proteinExistence type="inferred from homology"/>
<evidence type="ECO:0000256" key="2">
    <source>
        <dbReference type="ARBA" id="ARBA00022801"/>
    </source>
</evidence>
<keyword evidence="3" id="KW-0645">Protease</keyword>
<dbReference type="GO" id="GO:0004185">
    <property type="term" value="F:serine-type carboxypeptidase activity"/>
    <property type="evidence" value="ECO:0007669"/>
    <property type="project" value="InterPro"/>
</dbReference>
<dbReference type="GO" id="GO:0000270">
    <property type="term" value="P:peptidoglycan metabolic process"/>
    <property type="evidence" value="ECO:0007669"/>
    <property type="project" value="TreeGrafter"/>
</dbReference>